<feature type="compositionally biased region" description="Gly residues" evidence="2">
    <location>
        <begin position="219"/>
        <end position="234"/>
    </location>
</feature>
<reference evidence="4 5" key="1">
    <citation type="journal article" date="2018" name="Nat. Ecol. Evol.">
        <title>Pezizomycetes genomes reveal the molecular basis of ectomycorrhizal truffle lifestyle.</title>
        <authorList>
            <person name="Murat C."/>
            <person name="Payen T."/>
            <person name="Noel B."/>
            <person name="Kuo A."/>
            <person name="Morin E."/>
            <person name="Chen J."/>
            <person name="Kohler A."/>
            <person name="Krizsan K."/>
            <person name="Balestrini R."/>
            <person name="Da Silva C."/>
            <person name="Montanini B."/>
            <person name="Hainaut M."/>
            <person name="Levati E."/>
            <person name="Barry K.W."/>
            <person name="Belfiori B."/>
            <person name="Cichocki N."/>
            <person name="Clum A."/>
            <person name="Dockter R.B."/>
            <person name="Fauchery L."/>
            <person name="Guy J."/>
            <person name="Iotti M."/>
            <person name="Le Tacon F."/>
            <person name="Lindquist E.A."/>
            <person name="Lipzen A."/>
            <person name="Malagnac F."/>
            <person name="Mello A."/>
            <person name="Molinier V."/>
            <person name="Miyauchi S."/>
            <person name="Poulain J."/>
            <person name="Riccioni C."/>
            <person name="Rubini A."/>
            <person name="Sitrit Y."/>
            <person name="Splivallo R."/>
            <person name="Traeger S."/>
            <person name="Wang M."/>
            <person name="Zifcakova L."/>
            <person name="Wipf D."/>
            <person name="Zambonelli A."/>
            <person name="Paolocci F."/>
            <person name="Nowrousian M."/>
            <person name="Ottonello S."/>
            <person name="Baldrian P."/>
            <person name="Spatafora J.W."/>
            <person name="Henrissat B."/>
            <person name="Nagy L.G."/>
            <person name="Aury J.M."/>
            <person name="Wincker P."/>
            <person name="Grigoriev I.V."/>
            <person name="Bonfante P."/>
            <person name="Martin F.M."/>
        </authorList>
    </citation>
    <scope>NUCLEOTIDE SEQUENCE [LARGE SCALE GENOMIC DNA]</scope>
    <source>
        <strain evidence="4 5">RN42</strain>
    </source>
</reference>
<accession>A0A3N4IPW0</accession>
<feature type="compositionally biased region" description="Basic and acidic residues" evidence="2">
    <location>
        <begin position="10"/>
        <end position="25"/>
    </location>
</feature>
<evidence type="ECO:0000313" key="4">
    <source>
        <dbReference type="EMBL" id="RPA87765.1"/>
    </source>
</evidence>
<feature type="domain" description="PITH" evidence="3">
    <location>
        <begin position="23"/>
        <end position="205"/>
    </location>
</feature>
<dbReference type="Pfam" id="PF06201">
    <property type="entry name" value="PITH"/>
    <property type="match status" value="1"/>
</dbReference>
<name>A0A3N4IPW0_ASCIM</name>
<proteinExistence type="inferred from homology"/>
<dbReference type="EMBL" id="ML119646">
    <property type="protein sequence ID" value="RPA87765.1"/>
    <property type="molecule type" value="Genomic_DNA"/>
</dbReference>
<dbReference type="AlphaFoldDB" id="A0A3N4IPW0"/>
<dbReference type="PROSITE" id="PS51532">
    <property type="entry name" value="PITH"/>
    <property type="match status" value="1"/>
</dbReference>
<feature type="region of interest" description="Disordered" evidence="2">
    <location>
        <begin position="1"/>
        <end position="29"/>
    </location>
</feature>
<sequence>MSGHHHGHDHGHGGHCHDEHSHDDDLTPAVQHSLHPHINFDAIRSLNEAAPGSGKAVIKKGWDQRLTETPVLESDADEQLLLTIPFTGQIKLHSILIHPTSLQTSARTIKLYVNREDLDFSTCSDLQPVQTLEVPLTPPSAAANEPIEIPVKRALFNNVRSLSLFVEDNQSQGEEEVTRITYLGFKGDHTKTIREPVLVDYEAAPNPADHKLEGQKAGMPGGLSFEGGGTGNAN</sequence>
<comment type="similarity">
    <text evidence="1">Belongs to the PITHD1 family.</text>
</comment>
<dbReference type="Gene3D" id="2.60.120.470">
    <property type="entry name" value="PITH domain"/>
    <property type="match status" value="1"/>
</dbReference>
<dbReference type="Proteomes" id="UP000275078">
    <property type="component" value="Unassembled WGS sequence"/>
</dbReference>
<feature type="region of interest" description="Disordered" evidence="2">
    <location>
        <begin position="207"/>
        <end position="234"/>
    </location>
</feature>
<keyword evidence="5" id="KW-1185">Reference proteome</keyword>
<evidence type="ECO:0000256" key="1">
    <source>
        <dbReference type="ARBA" id="ARBA00025788"/>
    </source>
</evidence>
<dbReference type="STRING" id="1160509.A0A3N4IPW0"/>
<dbReference type="GO" id="GO:0005634">
    <property type="term" value="C:nucleus"/>
    <property type="evidence" value="ECO:0007669"/>
    <property type="project" value="TreeGrafter"/>
</dbReference>
<dbReference type="InterPro" id="IPR045099">
    <property type="entry name" value="PITH1-like"/>
</dbReference>
<gene>
    <name evidence="4" type="ORF">BJ508DRAFT_410472</name>
</gene>
<organism evidence="4 5">
    <name type="scientific">Ascobolus immersus RN42</name>
    <dbReference type="NCBI Taxonomy" id="1160509"/>
    <lineage>
        <taxon>Eukaryota</taxon>
        <taxon>Fungi</taxon>
        <taxon>Dikarya</taxon>
        <taxon>Ascomycota</taxon>
        <taxon>Pezizomycotina</taxon>
        <taxon>Pezizomycetes</taxon>
        <taxon>Pezizales</taxon>
        <taxon>Ascobolaceae</taxon>
        <taxon>Ascobolus</taxon>
    </lineage>
</organism>
<dbReference type="InterPro" id="IPR037047">
    <property type="entry name" value="PITH_dom_sf"/>
</dbReference>
<dbReference type="PANTHER" id="PTHR12175">
    <property type="entry name" value="AD039 HT014 THIOREDOXIN FAMILY TRP26"/>
    <property type="match status" value="1"/>
</dbReference>
<evidence type="ECO:0000313" key="5">
    <source>
        <dbReference type="Proteomes" id="UP000275078"/>
    </source>
</evidence>
<protein>
    <submittedName>
        <fullName evidence="4">DUF1000-domain-containing protein</fullName>
    </submittedName>
</protein>
<evidence type="ECO:0000256" key="2">
    <source>
        <dbReference type="SAM" id="MobiDB-lite"/>
    </source>
</evidence>
<evidence type="ECO:0000259" key="3">
    <source>
        <dbReference type="PROSITE" id="PS51532"/>
    </source>
</evidence>
<dbReference type="GO" id="GO:0005737">
    <property type="term" value="C:cytoplasm"/>
    <property type="evidence" value="ECO:0007669"/>
    <property type="project" value="UniProtKB-ARBA"/>
</dbReference>
<dbReference type="InterPro" id="IPR010400">
    <property type="entry name" value="PITH_dom"/>
</dbReference>
<dbReference type="PANTHER" id="PTHR12175:SF1">
    <property type="entry name" value="PITH DOMAIN-CONTAINING PROTEIN 1"/>
    <property type="match status" value="1"/>
</dbReference>
<dbReference type="SUPFAM" id="SSF49785">
    <property type="entry name" value="Galactose-binding domain-like"/>
    <property type="match status" value="1"/>
</dbReference>
<dbReference type="InterPro" id="IPR008979">
    <property type="entry name" value="Galactose-bd-like_sf"/>
</dbReference>
<dbReference type="OrthoDB" id="2635at2759"/>